<dbReference type="Pfam" id="PF01048">
    <property type="entry name" value="PNP_UDP_1"/>
    <property type="match status" value="1"/>
</dbReference>
<dbReference type="InterPro" id="IPR018016">
    <property type="entry name" value="Nucleoside_phosphorylase_CS"/>
</dbReference>
<dbReference type="InterPro" id="IPR000845">
    <property type="entry name" value="Nucleoside_phosphorylase_d"/>
</dbReference>
<dbReference type="Gene3D" id="3.40.50.1580">
    <property type="entry name" value="Nucleoside phosphorylase domain"/>
    <property type="match status" value="1"/>
</dbReference>
<dbReference type="PROSITE" id="PS01232">
    <property type="entry name" value="PNP_UDP_1"/>
    <property type="match status" value="1"/>
</dbReference>
<dbReference type="NCBIfam" id="TIGR01718">
    <property type="entry name" value="Uridine-psphlse"/>
    <property type="match status" value="1"/>
</dbReference>
<proteinExistence type="inferred from homology"/>
<evidence type="ECO:0000259" key="11">
    <source>
        <dbReference type="Pfam" id="PF01048"/>
    </source>
</evidence>
<evidence type="ECO:0000256" key="10">
    <source>
        <dbReference type="RuleBase" id="RU361131"/>
    </source>
</evidence>
<evidence type="ECO:0000256" key="5">
    <source>
        <dbReference type="ARBA" id="ARBA00021980"/>
    </source>
</evidence>
<evidence type="ECO:0000256" key="7">
    <source>
        <dbReference type="ARBA" id="ARBA00022676"/>
    </source>
</evidence>
<protein>
    <recommendedName>
        <fullName evidence="5 10">Uridine phosphorylase</fullName>
        <ecNumber evidence="4 10">2.4.2.3</ecNumber>
    </recommendedName>
</protein>
<dbReference type="InterPro" id="IPR010058">
    <property type="entry name" value="Uridine_phosphorylase"/>
</dbReference>
<comment type="pathway">
    <text evidence="2 10">Pyrimidine metabolism; UMP biosynthesis via salvage pathway; uracil from uridine (phosphorylase route): step 1/1.</text>
</comment>
<evidence type="ECO:0000256" key="2">
    <source>
        <dbReference type="ARBA" id="ARBA00004825"/>
    </source>
</evidence>
<evidence type="ECO:0000256" key="8">
    <source>
        <dbReference type="ARBA" id="ARBA00022679"/>
    </source>
</evidence>
<keyword evidence="7 10" id="KW-0328">Glycosyltransferase</keyword>
<evidence type="ECO:0000256" key="3">
    <source>
        <dbReference type="ARBA" id="ARBA00010456"/>
    </source>
</evidence>
<feature type="domain" description="Nucleoside phosphorylase" evidence="11">
    <location>
        <begin position="34"/>
        <end position="234"/>
    </location>
</feature>
<sequence>MSRLMCTNRERDDSSVNEEKLFHLALTKADGAAYAILPGDPGRVEKIAAFLQSPQKVTQNREFTTYAGTLNGERVLVTSTGIGGPSAAIAVEELCQIGVKTFIRVGTCGGMQTDVLSGDAVIATAAIRMEGTSREYLPIEFPAAADFNVVSALVGAAEGLGLRYHTGVTQSKDSFYGQHSPQRMPVGYELQSKWEAWKAGGCLASEMECAAIFCVAATLGVRAGAVLHCIWNQERAAAGLPNPEVHDTEQAIKIAIGAIERLIAEEAH</sequence>
<dbReference type="GO" id="GO:0044206">
    <property type="term" value="P:UMP salvage"/>
    <property type="evidence" value="ECO:0007669"/>
    <property type="project" value="UniProtKB-UniPathway"/>
</dbReference>
<dbReference type="GO" id="GO:0009164">
    <property type="term" value="P:nucleoside catabolic process"/>
    <property type="evidence" value="ECO:0007669"/>
    <property type="project" value="UniProtKB-ARBA"/>
</dbReference>
<dbReference type="GO" id="GO:0005829">
    <property type="term" value="C:cytosol"/>
    <property type="evidence" value="ECO:0007669"/>
    <property type="project" value="TreeGrafter"/>
</dbReference>
<reference evidence="12 13" key="1">
    <citation type="submission" date="2016-10" db="EMBL/GenBank/DDBJ databases">
        <authorList>
            <person name="de Groot N.N."/>
        </authorList>
    </citation>
    <scope>NUCLEOTIDE SEQUENCE [LARGE SCALE GENOMIC DNA]</scope>
    <source>
        <strain evidence="12 13">CGMCC 1.5012</strain>
    </source>
</reference>
<gene>
    <name evidence="12" type="ORF">SAMN05192585_12532</name>
</gene>
<keyword evidence="8 10" id="KW-0808">Transferase</keyword>
<dbReference type="EMBL" id="FNID01000025">
    <property type="protein sequence ID" value="SDN62443.1"/>
    <property type="molecule type" value="Genomic_DNA"/>
</dbReference>
<dbReference type="Proteomes" id="UP000199182">
    <property type="component" value="Unassembled WGS sequence"/>
</dbReference>
<keyword evidence="6" id="KW-0963">Cytoplasm</keyword>
<evidence type="ECO:0000256" key="6">
    <source>
        <dbReference type="ARBA" id="ARBA00022490"/>
    </source>
</evidence>
<dbReference type="PANTHER" id="PTHR43691:SF11">
    <property type="entry name" value="FI09636P-RELATED"/>
    <property type="match status" value="1"/>
</dbReference>
<dbReference type="CDD" id="cd17767">
    <property type="entry name" value="UP_EcUdp-like"/>
    <property type="match status" value="1"/>
</dbReference>
<organism evidence="12 13">
    <name type="scientific">Acetanaerobacterium elongatum</name>
    <dbReference type="NCBI Taxonomy" id="258515"/>
    <lineage>
        <taxon>Bacteria</taxon>
        <taxon>Bacillati</taxon>
        <taxon>Bacillota</taxon>
        <taxon>Clostridia</taxon>
        <taxon>Eubacteriales</taxon>
        <taxon>Oscillospiraceae</taxon>
        <taxon>Acetanaerobacterium</taxon>
    </lineage>
</organism>
<keyword evidence="13" id="KW-1185">Reference proteome</keyword>
<evidence type="ECO:0000256" key="4">
    <source>
        <dbReference type="ARBA" id="ARBA00011888"/>
    </source>
</evidence>
<comment type="subcellular location">
    <subcellularLocation>
        <location evidence="1">Cytoplasm</location>
    </subcellularLocation>
</comment>
<dbReference type="PANTHER" id="PTHR43691">
    <property type="entry name" value="URIDINE PHOSPHORYLASE"/>
    <property type="match status" value="1"/>
</dbReference>
<name>A0A1H0CWZ8_9FIRM</name>
<dbReference type="InterPro" id="IPR035994">
    <property type="entry name" value="Nucleoside_phosphorylase_sf"/>
</dbReference>
<dbReference type="STRING" id="258515.SAMN05192585_12532"/>
<comment type="function">
    <text evidence="10">Catalyzes the reversible phosphorylytic cleavage of uridine to uracil and ribose-1-phosphate.</text>
</comment>
<comment type="similarity">
    <text evidence="3 10">Belongs to the PNP/UDP phosphorylase family.</text>
</comment>
<evidence type="ECO:0000313" key="12">
    <source>
        <dbReference type="EMBL" id="SDN62443.1"/>
    </source>
</evidence>
<dbReference type="UniPathway" id="UPA00574">
    <property type="reaction ID" value="UER00633"/>
</dbReference>
<dbReference type="SUPFAM" id="SSF53167">
    <property type="entry name" value="Purine and uridine phosphorylases"/>
    <property type="match status" value="1"/>
</dbReference>
<evidence type="ECO:0000256" key="9">
    <source>
        <dbReference type="ARBA" id="ARBA00048447"/>
    </source>
</evidence>
<comment type="catalytic activity">
    <reaction evidence="9 10">
        <text>uridine + phosphate = alpha-D-ribose 1-phosphate + uracil</text>
        <dbReference type="Rhea" id="RHEA:24388"/>
        <dbReference type="ChEBI" id="CHEBI:16704"/>
        <dbReference type="ChEBI" id="CHEBI:17568"/>
        <dbReference type="ChEBI" id="CHEBI:43474"/>
        <dbReference type="ChEBI" id="CHEBI:57720"/>
        <dbReference type="EC" id="2.4.2.3"/>
    </reaction>
</comment>
<dbReference type="EC" id="2.4.2.3" evidence="4 10"/>
<accession>A0A1H0CWZ8</accession>
<evidence type="ECO:0000256" key="1">
    <source>
        <dbReference type="ARBA" id="ARBA00004496"/>
    </source>
</evidence>
<evidence type="ECO:0000313" key="13">
    <source>
        <dbReference type="Proteomes" id="UP000199182"/>
    </source>
</evidence>
<dbReference type="GO" id="GO:0009166">
    <property type="term" value="P:nucleotide catabolic process"/>
    <property type="evidence" value="ECO:0007669"/>
    <property type="project" value="InterPro"/>
</dbReference>
<dbReference type="AlphaFoldDB" id="A0A1H0CWZ8"/>
<dbReference type="GO" id="GO:0004850">
    <property type="term" value="F:uridine phosphorylase activity"/>
    <property type="evidence" value="ECO:0007669"/>
    <property type="project" value="UniProtKB-EC"/>
</dbReference>